<gene>
    <name evidence="1" type="ORF">CDAR_192461</name>
</gene>
<comment type="caution">
    <text evidence="1">The sequence shown here is derived from an EMBL/GenBank/DDBJ whole genome shotgun (WGS) entry which is preliminary data.</text>
</comment>
<organism evidence="1 2">
    <name type="scientific">Caerostris darwini</name>
    <dbReference type="NCBI Taxonomy" id="1538125"/>
    <lineage>
        <taxon>Eukaryota</taxon>
        <taxon>Metazoa</taxon>
        <taxon>Ecdysozoa</taxon>
        <taxon>Arthropoda</taxon>
        <taxon>Chelicerata</taxon>
        <taxon>Arachnida</taxon>
        <taxon>Araneae</taxon>
        <taxon>Araneomorphae</taxon>
        <taxon>Entelegynae</taxon>
        <taxon>Araneoidea</taxon>
        <taxon>Araneidae</taxon>
        <taxon>Caerostris</taxon>
    </lineage>
</organism>
<evidence type="ECO:0000313" key="2">
    <source>
        <dbReference type="Proteomes" id="UP001054837"/>
    </source>
</evidence>
<name>A0AAV4W9H1_9ARAC</name>
<sequence length="105" mass="12140">MNNSTPPGTLMPPDELYGVTSCWDTSPQGSQVTAFCSRRWGEFIFCHSAVLMHWPFRLSSGRENRRMHPLWSTNIQMRFTLTVDDKIDALLLVGPYFWRTRSNGE</sequence>
<dbReference type="EMBL" id="BPLQ01014245">
    <property type="protein sequence ID" value="GIY78439.1"/>
    <property type="molecule type" value="Genomic_DNA"/>
</dbReference>
<reference evidence="1 2" key="1">
    <citation type="submission" date="2021-06" db="EMBL/GenBank/DDBJ databases">
        <title>Caerostris darwini draft genome.</title>
        <authorList>
            <person name="Kono N."/>
            <person name="Arakawa K."/>
        </authorList>
    </citation>
    <scope>NUCLEOTIDE SEQUENCE [LARGE SCALE GENOMIC DNA]</scope>
</reference>
<proteinExistence type="predicted"/>
<protein>
    <submittedName>
        <fullName evidence="1">Uncharacterized protein</fullName>
    </submittedName>
</protein>
<dbReference type="Proteomes" id="UP001054837">
    <property type="component" value="Unassembled WGS sequence"/>
</dbReference>
<accession>A0AAV4W9H1</accession>
<keyword evidence="2" id="KW-1185">Reference proteome</keyword>
<dbReference type="AlphaFoldDB" id="A0AAV4W9H1"/>
<evidence type="ECO:0000313" key="1">
    <source>
        <dbReference type="EMBL" id="GIY78439.1"/>
    </source>
</evidence>